<gene>
    <name evidence="2" type="ORF">KBTEX_01368</name>
</gene>
<protein>
    <recommendedName>
        <fullName evidence="1">DUF4123 domain-containing protein</fullName>
    </recommendedName>
</protein>
<feature type="domain" description="DUF4123" evidence="1">
    <location>
        <begin position="89"/>
        <end position="150"/>
    </location>
</feature>
<sequence length="298" mass="32943">MNAASGTQPYTLVNHHDLSGLLQGGALYELIDPATSDPGTGDASRQACETVVNPFSEQPPAERLRLQPVTGTPQRIWTRLQAHCASPPRPDEPRPVCGWLIFAGAVQGVARYLSRQLRQTKPSGRAALLRYYDPRVMERLLSLCSDTQLAALLGPVDHWLFVGRTGCIRHASPHDGAHRSGERALAPEQWDAIDRIGLVNRTLALSVPHTGTAPWTDNAIIRLDRLLAVAHREGITDPGSRIAFALHGLGSTDSFHRHPVMRHVLARCRQGEDYRALTRTWGTHDWRRIAEESRGART</sequence>
<dbReference type="Pfam" id="PF13503">
    <property type="entry name" value="DUF4123"/>
    <property type="match status" value="1"/>
</dbReference>
<evidence type="ECO:0000313" key="2">
    <source>
        <dbReference type="EMBL" id="QEA05049.1"/>
    </source>
</evidence>
<dbReference type="AlphaFoldDB" id="A0A5B8R7G3"/>
<name>A0A5B8R7G3_9ZZZZ</name>
<proteinExistence type="predicted"/>
<evidence type="ECO:0000259" key="1">
    <source>
        <dbReference type="Pfam" id="PF13503"/>
    </source>
</evidence>
<dbReference type="EMBL" id="MN079094">
    <property type="protein sequence ID" value="QEA05049.1"/>
    <property type="molecule type" value="Genomic_DNA"/>
</dbReference>
<reference evidence="2" key="1">
    <citation type="submission" date="2019-06" db="EMBL/GenBank/DDBJ databases">
        <authorList>
            <person name="Murdoch R.W."/>
            <person name="Fathepure B."/>
        </authorList>
    </citation>
    <scope>NUCLEOTIDE SEQUENCE</scope>
</reference>
<dbReference type="InterPro" id="IPR025391">
    <property type="entry name" value="DUF4123"/>
</dbReference>
<organism evidence="2">
    <name type="scientific">uncultured organism</name>
    <dbReference type="NCBI Taxonomy" id="155900"/>
    <lineage>
        <taxon>unclassified sequences</taxon>
        <taxon>environmental samples</taxon>
    </lineage>
</organism>
<accession>A0A5B8R7G3</accession>